<sequence>MVTVGLAFVSALVGWSATAALAAYAQRRPSVASVAWLVAALGMTVGLSAAVVGAMFDFGDLTFRLLQIGISLVGPLYLGWGALEHGVRSFQGRFTSRLFVTAFTIVPLVVLSVDRLSGRFGASFPGLADHYDLIPRVLVNGAQAVALVFLVVGLIGVARRGGRDLSADLSVLGLVALSLVLSVAVGRLGLGPGGPVLMLGAIAALWGACALGARPRRGLEDDYDDYDDDYYDDDDYVYDDDDDADAEPAASMEEPVRRKRRNADTYADHRGGAPVREAAPPRGRGVITIYTLAEGQSAGFDQLAAAVVAHVAEHEPDTLMFACHTVPSAPLQRIVYAMYRDELAREEHERQPHVIEFARRGAAFVTATNVIELSLSGAAASDGLAAMLMPH</sequence>
<feature type="transmembrane region" description="Helical" evidence="2">
    <location>
        <begin position="62"/>
        <end position="82"/>
    </location>
</feature>
<keyword evidence="3" id="KW-0503">Monooxygenase</keyword>
<keyword evidence="2" id="KW-1133">Transmembrane helix</keyword>
<feature type="transmembrane region" description="Helical" evidence="2">
    <location>
        <begin position="196"/>
        <end position="213"/>
    </location>
</feature>
<feature type="transmembrane region" description="Helical" evidence="2">
    <location>
        <begin position="6"/>
        <end position="25"/>
    </location>
</feature>
<dbReference type="EMBL" id="JACCFS010000001">
    <property type="protein sequence ID" value="NYJ35754.1"/>
    <property type="molecule type" value="Genomic_DNA"/>
</dbReference>
<reference evidence="3 4" key="1">
    <citation type="submission" date="2020-07" db="EMBL/GenBank/DDBJ databases">
        <title>Sequencing the genomes of 1000 actinobacteria strains.</title>
        <authorList>
            <person name="Klenk H.-P."/>
        </authorList>
    </citation>
    <scope>NUCLEOTIDE SEQUENCE [LARGE SCALE GENOMIC DNA]</scope>
    <source>
        <strain evidence="3 4">DSM 44442</strain>
    </source>
</reference>
<evidence type="ECO:0000313" key="4">
    <source>
        <dbReference type="Proteomes" id="UP000572051"/>
    </source>
</evidence>
<feature type="transmembrane region" description="Helical" evidence="2">
    <location>
        <begin position="133"/>
        <end position="157"/>
    </location>
</feature>
<accession>A0A7Z0EPL1</accession>
<keyword evidence="4" id="KW-1185">Reference proteome</keyword>
<dbReference type="Gene3D" id="3.30.70.100">
    <property type="match status" value="1"/>
</dbReference>
<keyword evidence="2" id="KW-0472">Membrane</keyword>
<dbReference type="Proteomes" id="UP000572051">
    <property type="component" value="Unassembled WGS sequence"/>
</dbReference>
<feature type="transmembrane region" description="Helical" evidence="2">
    <location>
        <begin position="169"/>
        <end position="190"/>
    </location>
</feature>
<keyword evidence="3" id="KW-0560">Oxidoreductase</keyword>
<feature type="transmembrane region" description="Helical" evidence="2">
    <location>
        <begin position="34"/>
        <end position="56"/>
    </location>
</feature>
<keyword evidence="2" id="KW-0812">Transmembrane</keyword>
<comment type="caution">
    <text evidence="3">The sequence shown here is derived from an EMBL/GenBank/DDBJ whole genome shotgun (WGS) entry which is preliminary data.</text>
</comment>
<organism evidence="3 4">
    <name type="scientific">Nocardiopsis aegyptia</name>
    <dbReference type="NCBI Taxonomy" id="220378"/>
    <lineage>
        <taxon>Bacteria</taxon>
        <taxon>Bacillati</taxon>
        <taxon>Actinomycetota</taxon>
        <taxon>Actinomycetes</taxon>
        <taxon>Streptosporangiales</taxon>
        <taxon>Nocardiopsidaceae</taxon>
        <taxon>Nocardiopsis</taxon>
    </lineage>
</organism>
<protein>
    <submittedName>
        <fullName evidence="3">Quinol monooxygenase YgiN</fullName>
    </submittedName>
</protein>
<feature type="transmembrane region" description="Helical" evidence="2">
    <location>
        <begin position="94"/>
        <end position="113"/>
    </location>
</feature>
<dbReference type="GO" id="GO:0004497">
    <property type="term" value="F:monooxygenase activity"/>
    <property type="evidence" value="ECO:0007669"/>
    <property type="project" value="UniProtKB-KW"/>
</dbReference>
<feature type="compositionally biased region" description="Basic and acidic residues" evidence="1">
    <location>
        <begin position="262"/>
        <end position="271"/>
    </location>
</feature>
<name>A0A7Z0EPL1_9ACTN</name>
<dbReference type="SUPFAM" id="SSF54909">
    <property type="entry name" value="Dimeric alpha+beta barrel"/>
    <property type="match status" value="1"/>
</dbReference>
<dbReference type="InterPro" id="IPR011008">
    <property type="entry name" value="Dimeric_a/b-barrel"/>
</dbReference>
<dbReference type="AlphaFoldDB" id="A0A7Z0EPL1"/>
<feature type="region of interest" description="Disordered" evidence="1">
    <location>
        <begin position="242"/>
        <end position="280"/>
    </location>
</feature>
<evidence type="ECO:0000256" key="2">
    <source>
        <dbReference type="SAM" id="Phobius"/>
    </source>
</evidence>
<gene>
    <name evidence="3" type="ORF">HNR10_003635</name>
</gene>
<evidence type="ECO:0000256" key="1">
    <source>
        <dbReference type="SAM" id="MobiDB-lite"/>
    </source>
</evidence>
<evidence type="ECO:0000313" key="3">
    <source>
        <dbReference type="EMBL" id="NYJ35754.1"/>
    </source>
</evidence>
<proteinExistence type="predicted"/>
<dbReference type="RefSeq" id="WP_179825118.1">
    <property type="nucleotide sequence ID" value="NZ_JACCFS010000001.1"/>
</dbReference>